<sequence length="112" mass="12791">MRRSHHASAFLPPHHLPSPPMDFVTGHRPPDPARNAELRAKFTQLDADGSNSIEDTELVMAFSTPDFEFPLSSARMLSRLVSKDKHITFEEFCVLDEFIERCKAVFIQHDLN</sequence>
<evidence type="ECO:0000313" key="3">
    <source>
        <dbReference type="EMBL" id="GIQ91894.1"/>
    </source>
</evidence>
<dbReference type="EMBL" id="BDIP01008535">
    <property type="protein sequence ID" value="GIQ91894.1"/>
    <property type="molecule type" value="Genomic_DNA"/>
</dbReference>
<keyword evidence="4" id="KW-1185">Reference proteome</keyword>
<feature type="region of interest" description="Disordered" evidence="2">
    <location>
        <begin position="1"/>
        <end position="34"/>
    </location>
</feature>
<dbReference type="Gene3D" id="1.10.238.10">
    <property type="entry name" value="EF-hand"/>
    <property type="match status" value="1"/>
</dbReference>
<organism evidence="3 4">
    <name type="scientific">Kipferlia bialata</name>
    <dbReference type="NCBI Taxonomy" id="797122"/>
    <lineage>
        <taxon>Eukaryota</taxon>
        <taxon>Metamonada</taxon>
        <taxon>Carpediemonas-like organisms</taxon>
        <taxon>Kipferlia</taxon>
    </lineage>
</organism>
<evidence type="ECO:0000313" key="4">
    <source>
        <dbReference type="Proteomes" id="UP000265618"/>
    </source>
</evidence>
<feature type="non-terminal residue" evidence="3">
    <location>
        <position position="112"/>
    </location>
</feature>
<keyword evidence="1" id="KW-0106">Calcium</keyword>
<dbReference type="PROSITE" id="PS00018">
    <property type="entry name" value="EF_HAND_1"/>
    <property type="match status" value="1"/>
</dbReference>
<evidence type="ECO:0000256" key="1">
    <source>
        <dbReference type="ARBA" id="ARBA00022837"/>
    </source>
</evidence>
<comment type="caution">
    <text evidence="3">The sequence shown here is derived from an EMBL/GenBank/DDBJ whole genome shotgun (WGS) entry which is preliminary data.</text>
</comment>
<evidence type="ECO:0000256" key="2">
    <source>
        <dbReference type="SAM" id="MobiDB-lite"/>
    </source>
</evidence>
<dbReference type="InterPro" id="IPR018247">
    <property type="entry name" value="EF_Hand_1_Ca_BS"/>
</dbReference>
<evidence type="ECO:0008006" key="5">
    <source>
        <dbReference type="Google" id="ProtNLM"/>
    </source>
</evidence>
<gene>
    <name evidence="3" type="ORF">KIPB_015350</name>
</gene>
<reference evidence="3 4" key="1">
    <citation type="journal article" date="2018" name="PLoS ONE">
        <title>The draft genome of Kipferlia bialata reveals reductive genome evolution in fornicate parasites.</title>
        <authorList>
            <person name="Tanifuji G."/>
            <person name="Takabayashi S."/>
            <person name="Kume K."/>
            <person name="Takagi M."/>
            <person name="Nakayama T."/>
            <person name="Kamikawa R."/>
            <person name="Inagaki Y."/>
            <person name="Hashimoto T."/>
        </authorList>
    </citation>
    <scope>NUCLEOTIDE SEQUENCE [LARGE SCALE GENOMIC DNA]</scope>
    <source>
        <strain evidence="3">NY0173</strain>
    </source>
</reference>
<name>A0A9K3DDG8_9EUKA</name>
<dbReference type="InterPro" id="IPR011992">
    <property type="entry name" value="EF-hand-dom_pair"/>
</dbReference>
<accession>A0A9K3DDG8</accession>
<dbReference type="SUPFAM" id="SSF47473">
    <property type="entry name" value="EF-hand"/>
    <property type="match status" value="1"/>
</dbReference>
<protein>
    <recommendedName>
        <fullName evidence="5">EF-hand domain-containing protein</fullName>
    </recommendedName>
</protein>
<dbReference type="Proteomes" id="UP000265618">
    <property type="component" value="Unassembled WGS sequence"/>
</dbReference>
<dbReference type="AlphaFoldDB" id="A0A9K3DDG8"/>
<proteinExistence type="predicted"/>
<dbReference type="OrthoDB" id="10248537at2759"/>